<comment type="caution">
    <text evidence="1">The sequence shown here is derived from an EMBL/GenBank/DDBJ whole genome shotgun (WGS) entry which is preliminary data.</text>
</comment>
<dbReference type="AlphaFoldDB" id="A0A9X9LF26"/>
<dbReference type="Proteomes" id="UP000269945">
    <property type="component" value="Unassembled WGS sequence"/>
</dbReference>
<evidence type="ECO:0000313" key="2">
    <source>
        <dbReference type="Proteomes" id="UP000269945"/>
    </source>
</evidence>
<proteinExistence type="predicted"/>
<reference evidence="1 2" key="1">
    <citation type="submission" date="2018-10" db="EMBL/GenBank/DDBJ databases">
        <authorList>
            <person name="Ekblom R."/>
            <person name="Jareborg N."/>
        </authorList>
    </citation>
    <scope>NUCLEOTIDE SEQUENCE [LARGE SCALE GENOMIC DNA]</scope>
    <source>
        <tissue evidence="1">Muscle</tissue>
    </source>
</reference>
<feature type="non-terminal residue" evidence="1">
    <location>
        <position position="72"/>
    </location>
</feature>
<protein>
    <submittedName>
        <fullName evidence="1">Uncharacterized protein</fullName>
    </submittedName>
</protein>
<name>A0A9X9LF26_GULGU</name>
<keyword evidence="2" id="KW-1185">Reference proteome</keyword>
<evidence type="ECO:0000313" key="1">
    <source>
        <dbReference type="EMBL" id="VCW66620.1"/>
    </source>
</evidence>
<sequence length="72" mass="7464">MLGGLVPVTMPFQFPLELLGFGTDTAGVTTTSGSTSAAFHHSLTQNLLKGLQPGAQHAATLSHSPLPTHLQQ</sequence>
<accession>A0A9X9LF26</accession>
<dbReference type="EMBL" id="CYRY02001956">
    <property type="protein sequence ID" value="VCW66620.1"/>
    <property type="molecule type" value="Genomic_DNA"/>
</dbReference>
<gene>
    <name evidence="1" type="ORF">BN2614_LOCUS1</name>
</gene>
<organism evidence="1 2">
    <name type="scientific">Gulo gulo</name>
    <name type="common">Wolverine</name>
    <name type="synonym">Gluton</name>
    <dbReference type="NCBI Taxonomy" id="48420"/>
    <lineage>
        <taxon>Eukaryota</taxon>
        <taxon>Metazoa</taxon>
        <taxon>Chordata</taxon>
        <taxon>Craniata</taxon>
        <taxon>Vertebrata</taxon>
        <taxon>Euteleostomi</taxon>
        <taxon>Mammalia</taxon>
        <taxon>Eutheria</taxon>
        <taxon>Laurasiatheria</taxon>
        <taxon>Carnivora</taxon>
        <taxon>Caniformia</taxon>
        <taxon>Musteloidea</taxon>
        <taxon>Mustelidae</taxon>
        <taxon>Guloninae</taxon>
        <taxon>Gulo</taxon>
    </lineage>
</organism>